<reference evidence="3 4" key="1">
    <citation type="journal article" date="2008" name="Science">
        <title>The Physcomitrella genome reveals evolutionary insights into the conquest of land by plants.</title>
        <authorList>
            <person name="Rensing S."/>
            <person name="Lang D."/>
            <person name="Zimmer A."/>
            <person name="Terry A."/>
            <person name="Salamov A."/>
            <person name="Shapiro H."/>
            <person name="Nishiyama T."/>
            <person name="Perroud P.-F."/>
            <person name="Lindquist E."/>
            <person name="Kamisugi Y."/>
            <person name="Tanahashi T."/>
            <person name="Sakakibara K."/>
            <person name="Fujita T."/>
            <person name="Oishi K."/>
            <person name="Shin-I T."/>
            <person name="Kuroki Y."/>
            <person name="Toyoda A."/>
            <person name="Suzuki Y."/>
            <person name="Hashimoto A."/>
            <person name="Yamaguchi K."/>
            <person name="Sugano A."/>
            <person name="Kohara Y."/>
            <person name="Fujiyama A."/>
            <person name="Anterola A."/>
            <person name="Aoki S."/>
            <person name="Ashton N."/>
            <person name="Barbazuk W.B."/>
            <person name="Barker E."/>
            <person name="Bennetzen J."/>
            <person name="Bezanilla M."/>
            <person name="Blankenship R."/>
            <person name="Cho S.H."/>
            <person name="Dutcher S."/>
            <person name="Estelle M."/>
            <person name="Fawcett J.A."/>
            <person name="Gundlach H."/>
            <person name="Hanada K."/>
            <person name="Heyl A."/>
            <person name="Hicks K.A."/>
            <person name="Hugh J."/>
            <person name="Lohr M."/>
            <person name="Mayer K."/>
            <person name="Melkozernov A."/>
            <person name="Murata T."/>
            <person name="Nelson D."/>
            <person name="Pils B."/>
            <person name="Prigge M."/>
            <person name="Reiss B."/>
            <person name="Renner T."/>
            <person name="Rombauts S."/>
            <person name="Rushton P."/>
            <person name="Sanderfoot A."/>
            <person name="Schween G."/>
            <person name="Shiu S.-H."/>
            <person name="Stueber K."/>
            <person name="Theodoulou F.L."/>
            <person name="Tu H."/>
            <person name="Van de Peer Y."/>
            <person name="Verrier P.J."/>
            <person name="Waters E."/>
            <person name="Wood A."/>
            <person name="Yang L."/>
            <person name="Cove D."/>
            <person name="Cuming A."/>
            <person name="Hasebe M."/>
            <person name="Lucas S."/>
            <person name="Mishler D.B."/>
            <person name="Reski R."/>
            <person name="Grigoriev I."/>
            <person name="Quatrano R.S."/>
            <person name="Boore J.L."/>
        </authorList>
    </citation>
    <scope>NUCLEOTIDE SEQUENCE [LARGE SCALE GENOMIC DNA]</scope>
    <source>
        <strain evidence="3 4">cv. Gransden 2004</strain>
    </source>
</reference>
<dbReference type="SUPFAM" id="SSF47699">
    <property type="entry name" value="Bifunctional inhibitor/lipid-transfer protein/seed storage 2S albumin"/>
    <property type="match status" value="1"/>
</dbReference>
<proteinExistence type="predicted"/>
<evidence type="ECO:0000259" key="2">
    <source>
        <dbReference type="Pfam" id="PF14368"/>
    </source>
</evidence>
<accession>A0A7I3ZLS4</accession>
<dbReference type="EMBL" id="ABEU02000020">
    <property type="status" value="NOT_ANNOTATED_CDS"/>
    <property type="molecule type" value="Genomic_DNA"/>
</dbReference>
<evidence type="ECO:0000256" key="1">
    <source>
        <dbReference type="SAM" id="SignalP"/>
    </source>
</evidence>
<evidence type="ECO:0000313" key="3">
    <source>
        <dbReference type="EnsemblPlants" id="PAC:32947090.CDS.1"/>
    </source>
</evidence>
<dbReference type="InterPro" id="IPR036312">
    <property type="entry name" value="Bifun_inhib/LTP/seed_sf"/>
</dbReference>
<feature type="domain" description="Bifunctional inhibitor/plant lipid transfer protein/seed storage helical" evidence="2">
    <location>
        <begin position="19"/>
        <end position="107"/>
    </location>
</feature>
<dbReference type="GO" id="GO:0009627">
    <property type="term" value="P:systemic acquired resistance"/>
    <property type="evidence" value="ECO:0007669"/>
    <property type="project" value="InterPro"/>
</dbReference>
<feature type="signal peptide" evidence="1">
    <location>
        <begin position="1"/>
        <end position="33"/>
    </location>
</feature>
<dbReference type="InterPro" id="IPR039265">
    <property type="entry name" value="DIR1-like"/>
</dbReference>
<dbReference type="PANTHER" id="PTHR33122">
    <property type="entry name" value="LIPID BINDING PROTEIN-RELATED"/>
    <property type="match status" value="1"/>
</dbReference>
<sequence length="110" mass="11561">MMNYYDVMQRPAMKSFAVILVLVSMATVSSVHAACSTDLSPYKPCLPAVMGTTPPSPTKECCIAVKSADILCLCEAVGTTELPGLNKEAALTLPQRCGAVAFSTRVCGSK</sequence>
<reference evidence="3 4" key="2">
    <citation type="journal article" date="2018" name="Plant J.">
        <title>The Physcomitrella patens chromosome-scale assembly reveals moss genome structure and evolution.</title>
        <authorList>
            <person name="Lang D."/>
            <person name="Ullrich K.K."/>
            <person name="Murat F."/>
            <person name="Fuchs J."/>
            <person name="Jenkins J."/>
            <person name="Haas F.B."/>
            <person name="Piednoel M."/>
            <person name="Gundlach H."/>
            <person name="Van Bel M."/>
            <person name="Meyberg R."/>
            <person name="Vives C."/>
            <person name="Morata J."/>
            <person name="Symeonidi A."/>
            <person name="Hiss M."/>
            <person name="Muchero W."/>
            <person name="Kamisugi Y."/>
            <person name="Saleh O."/>
            <person name="Blanc G."/>
            <person name="Decker E.L."/>
            <person name="van Gessel N."/>
            <person name="Grimwood J."/>
            <person name="Hayes R.D."/>
            <person name="Graham S.W."/>
            <person name="Gunter L.E."/>
            <person name="McDaniel S.F."/>
            <person name="Hoernstein S.N.W."/>
            <person name="Larsson A."/>
            <person name="Li F.W."/>
            <person name="Perroud P.F."/>
            <person name="Phillips J."/>
            <person name="Ranjan P."/>
            <person name="Rokshar D.S."/>
            <person name="Rothfels C.J."/>
            <person name="Schneider L."/>
            <person name="Shu S."/>
            <person name="Stevenson D.W."/>
            <person name="Thummler F."/>
            <person name="Tillich M."/>
            <person name="Villarreal Aguilar J.C."/>
            <person name="Widiez T."/>
            <person name="Wong G.K."/>
            <person name="Wymore A."/>
            <person name="Zhang Y."/>
            <person name="Zimmer A.D."/>
            <person name="Quatrano R.S."/>
            <person name="Mayer K.F.X."/>
            <person name="Goodstein D."/>
            <person name="Casacuberta J.M."/>
            <person name="Vandepoele K."/>
            <person name="Reski R."/>
            <person name="Cuming A.C."/>
            <person name="Tuskan G.A."/>
            <person name="Maumus F."/>
            <person name="Salse J."/>
            <person name="Schmutz J."/>
            <person name="Rensing S.A."/>
        </authorList>
    </citation>
    <scope>NUCLEOTIDE SEQUENCE [LARGE SCALE GENOMIC DNA]</scope>
    <source>
        <strain evidence="3 4">cv. Gransden 2004</strain>
    </source>
</reference>
<feature type="chain" id="PRO_5029895824" description="Bifunctional inhibitor/plant lipid transfer protein/seed storage helical domain-containing protein" evidence="1">
    <location>
        <begin position="34"/>
        <end position="110"/>
    </location>
</feature>
<keyword evidence="1" id="KW-0732">Signal</keyword>
<keyword evidence="4" id="KW-1185">Reference proteome</keyword>
<dbReference type="Pfam" id="PF14368">
    <property type="entry name" value="LTP_2"/>
    <property type="match status" value="1"/>
</dbReference>
<dbReference type="EnsemblPlants" id="Pp3c20_18220V3.1">
    <property type="protein sequence ID" value="PAC:32947090.CDS.1"/>
    <property type="gene ID" value="Pp3c20_18220"/>
</dbReference>
<dbReference type="InParanoid" id="A0A7I3ZLS4"/>
<evidence type="ECO:0000313" key="4">
    <source>
        <dbReference type="Proteomes" id="UP000006727"/>
    </source>
</evidence>
<dbReference type="Gene3D" id="1.10.110.10">
    <property type="entry name" value="Plant lipid-transfer and hydrophobic proteins"/>
    <property type="match status" value="1"/>
</dbReference>
<protein>
    <recommendedName>
        <fullName evidence="2">Bifunctional inhibitor/plant lipid transfer protein/seed storage helical domain-containing protein</fullName>
    </recommendedName>
</protein>
<dbReference type="PANTHER" id="PTHR33122:SF13">
    <property type="entry name" value="BIFUNCTIONAL INHIBITOR_LIPID-TRANSFER PROTEIN_SEED STORAGE 2S ALBUMIN SUPERFAMILY PROTEIN"/>
    <property type="match status" value="1"/>
</dbReference>
<dbReference type="GO" id="GO:0005504">
    <property type="term" value="F:fatty acid binding"/>
    <property type="evidence" value="ECO:0007669"/>
    <property type="project" value="InterPro"/>
</dbReference>
<dbReference type="FunCoup" id="A0A7I3ZLS4">
    <property type="interactions" value="218"/>
</dbReference>
<dbReference type="Gramene" id="Pp3c20_18220V3.1">
    <property type="protein sequence ID" value="PAC:32947090.CDS.1"/>
    <property type="gene ID" value="Pp3c20_18220"/>
</dbReference>
<reference evidence="3" key="3">
    <citation type="submission" date="2020-12" db="UniProtKB">
        <authorList>
            <consortium name="EnsemblPlants"/>
        </authorList>
    </citation>
    <scope>IDENTIFICATION</scope>
</reference>
<organism evidence="3 4">
    <name type="scientific">Physcomitrium patens</name>
    <name type="common">Spreading-leaved earth moss</name>
    <name type="synonym">Physcomitrella patens</name>
    <dbReference type="NCBI Taxonomy" id="3218"/>
    <lineage>
        <taxon>Eukaryota</taxon>
        <taxon>Viridiplantae</taxon>
        <taxon>Streptophyta</taxon>
        <taxon>Embryophyta</taxon>
        <taxon>Bryophyta</taxon>
        <taxon>Bryophytina</taxon>
        <taxon>Bryopsida</taxon>
        <taxon>Funariidae</taxon>
        <taxon>Funariales</taxon>
        <taxon>Funariaceae</taxon>
        <taxon>Physcomitrium</taxon>
    </lineage>
</organism>
<dbReference type="AlphaFoldDB" id="A0A7I3ZLS4"/>
<name>A0A7I3ZLS4_PHYPA</name>
<dbReference type="Proteomes" id="UP000006727">
    <property type="component" value="Chromosome 20"/>
</dbReference>
<dbReference type="InterPro" id="IPR016140">
    <property type="entry name" value="Bifunc_inhib/LTP/seed_store"/>
</dbReference>